<dbReference type="PANTHER" id="PTHR16219:SF1">
    <property type="entry name" value="HAUS AUGMIN-LIKE COMPLEX SUBUNIT 4"/>
    <property type="match status" value="1"/>
</dbReference>
<dbReference type="InterPro" id="IPR029327">
    <property type="entry name" value="HAUS4"/>
</dbReference>
<dbReference type="GO" id="GO:0070652">
    <property type="term" value="C:HAUS complex"/>
    <property type="evidence" value="ECO:0007669"/>
    <property type="project" value="InterPro"/>
</dbReference>
<organism evidence="1">
    <name type="scientific">Chlamydomonas leiostraca</name>
    <dbReference type="NCBI Taxonomy" id="1034604"/>
    <lineage>
        <taxon>Eukaryota</taxon>
        <taxon>Viridiplantae</taxon>
        <taxon>Chlorophyta</taxon>
        <taxon>core chlorophytes</taxon>
        <taxon>Chlorophyceae</taxon>
        <taxon>CS clade</taxon>
        <taxon>Chlamydomonadales</taxon>
        <taxon>Chlamydomonadaceae</taxon>
        <taxon>Chlamydomonas</taxon>
    </lineage>
</organism>
<proteinExistence type="predicted"/>
<dbReference type="PANTHER" id="PTHR16219">
    <property type="entry name" value="AUGMIN SUBUNIT 4 FAMILY MEMBER"/>
    <property type="match status" value="1"/>
</dbReference>
<name>A0A7S0WGF9_9CHLO</name>
<dbReference type="GO" id="GO:0051011">
    <property type="term" value="F:microtubule minus-end binding"/>
    <property type="evidence" value="ECO:0007669"/>
    <property type="project" value="TreeGrafter"/>
</dbReference>
<sequence>MLQLPSEVIAGIEDSIVKQYKRFCTLVDASAASYMNRNGSATSSSSGWPLGSSSSSAAVYRSDVYSRYGHSAASDPAASGCIDQSGLAAVIAARQAGIEQCTTDAATAHKQLLQASIKVIQAMYQGIPVMLQFCRSTVMDKYHPLDQSEEELHNAHTESLKWKLRRTDGQVQIQTYTNETMPAVMAIHAQLSEAAQQLASQLEAAHLTLQSYESQGPGMKQVADAYARVRAELCCAQAQLATMRELEAELAARHGAQPVASARQW</sequence>
<evidence type="ECO:0000313" key="1">
    <source>
        <dbReference type="EMBL" id="CAD8666205.1"/>
    </source>
</evidence>
<dbReference type="EMBL" id="HBFB01003498">
    <property type="protein sequence ID" value="CAD8666205.1"/>
    <property type="molecule type" value="Transcribed_RNA"/>
</dbReference>
<dbReference type="GO" id="GO:0051225">
    <property type="term" value="P:spindle assembly"/>
    <property type="evidence" value="ECO:0007669"/>
    <property type="project" value="InterPro"/>
</dbReference>
<reference evidence="1" key="1">
    <citation type="submission" date="2021-01" db="EMBL/GenBank/DDBJ databases">
        <authorList>
            <person name="Corre E."/>
            <person name="Pelletier E."/>
            <person name="Niang G."/>
            <person name="Scheremetjew M."/>
            <person name="Finn R."/>
            <person name="Kale V."/>
            <person name="Holt S."/>
            <person name="Cochrane G."/>
            <person name="Meng A."/>
            <person name="Brown T."/>
            <person name="Cohen L."/>
        </authorList>
    </citation>
    <scope>NUCLEOTIDE SEQUENCE</scope>
    <source>
        <strain evidence="1">SAG 11-49</strain>
    </source>
</reference>
<gene>
    <name evidence="1" type="ORF">CLEI1391_LOCUS1828</name>
</gene>
<accession>A0A7S0WGF9</accession>
<dbReference type="Pfam" id="PF14735">
    <property type="entry name" value="HAUS4"/>
    <property type="match status" value="1"/>
</dbReference>
<dbReference type="AlphaFoldDB" id="A0A7S0WGF9"/>
<protein>
    <submittedName>
        <fullName evidence="1">Uncharacterized protein</fullName>
    </submittedName>
</protein>